<keyword evidence="3" id="KW-1133">Transmembrane helix</keyword>
<dbReference type="InterPro" id="IPR029039">
    <property type="entry name" value="Flavoprotein-like_sf"/>
</dbReference>
<keyword evidence="3" id="KW-0812">Transmembrane</keyword>
<keyword evidence="2" id="KW-0288">FMN</keyword>
<feature type="transmembrane region" description="Helical" evidence="3">
    <location>
        <begin position="19"/>
        <end position="38"/>
    </location>
</feature>
<evidence type="ECO:0000256" key="3">
    <source>
        <dbReference type="SAM" id="Phobius"/>
    </source>
</evidence>
<dbReference type="PANTHER" id="PTHR43278">
    <property type="entry name" value="NAD(P)H-DEPENDENT FMN-CONTAINING OXIDOREDUCTASE YWQN-RELATED"/>
    <property type="match status" value="1"/>
</dbReference>
<evidence type="ECO:0000313" key="5">
    <source>
        <dbReference type="EMBL" id="ADN59991.1"/>
    </source>
</evidence>
<evidence type="ECO:0000256" key="1">
    <source>
        <dbReference type="ARBA" id="ARBA00022630"/>
    </source>
</evidence>
<proteinExistence type="predicted"/>
<dbReference type="HOGENOM" id="CLU_749809_0_0_4"/>
<name>E1TDG3_BURSG</name>
<dbReference type="PANTHER" id="PTHR43278:SF4">
    <property type="entry name" value="NAD(P)H-DEPENDENT FMN-CONTAINING OXIDOREDUCTASE YWQN-RELATED"/>
    <property type="match status" value="1"/>
</dbReference>
<organism evidence="5">
    <name type="scientific">Burkholderia sp. (strain CCGE1003)</name>
    <dbReference type="NCBI Taxonomy" id="640512"/>
    <lineage>
        <taxon>Bacteria</taxon>
        <taxon>Pseudomonadati</taxon>
        <taxon>Pseudomonadota</taxon>
        <taxon>Betaproteobacteria</taxon>
        <taxon>Burkholderiales</taxon>
        <taxon>Burkholderiaceae</taxon>
        <taxon>Burkholderia</taxon>
    </lineage>
</organism>
<reference evidence="5" key="1">
    <citation type="submission" date="2010-09" db="EMBL/GenBank/DDBJ databases">
        <title>Complete sequence of chromosome2 of Burkholderia sp. CCGE1003.</title>
        <authorList>
            <consortium name="US DOE Joint Genome Institute"/>
            <person name="Lucas S."/>
            <person name="Copeland A."/>
            <person name="Lapidus A."/>
            <person name="Cheng J.-F."/>
            <person name="Bruce D."/>
            <person name="Goodwin L."/>
            <person name="Pitluck S."/>
            <person name="Daligault H."/>
            <person name="Davenport K."/>
            <person name="Detter J.C."/>
            <person name="Han C."/>
            <person name="Tapia R."/>
            <person name="Land M."/>
            <person name="Hauser L."/>
            <person name="Jeffries C."/>
            <person name="Kyrpides N."/>
            <person name="Ivanova N."/>
            <person name="Ovchinnikova G."/>
            <person name="Martinez-Romero E."/>
            <person name="Rogel M.A."/>
            <person name="Auchtung J."/>
            <person name="Tiedje J.M."/>
            <person name="Woyke T."/>
        </authorList>
    </citation>
    <scope>NUCLEOTIDE SEQUENCE</scope>
    <source>
        <strain evidence="5">CCGE1003</strain>
    </source>
</reference>
<sequence length="413" mass="46453">MEYETCQASKSRAWLASRLAAFAWNALCFFIAIVFYVCRLVSKAKNPFNPSNSSIAAVPIEVRRGQVTEQLPRDIFRERFMARFYDPAFRAEDEALARLEAIAWDAYSQSRKSPVTAKAGDGYADPDYDLSVEWRAAKERIDAAQARQRDPASRSRVLIVNASSRNDYTCPSEMSKSFRLAKIAQGTLERRAFDVDFLDLSRLNSDRDLHIHPCKGCVSTAMPLCHWPCSCYPNHSLGLVNDWMNEIYERFAAAHGVIFVTPVYWYQVTSPLKLLMDRLVCADGGNPDPTSTHGKKAEEAKRLELAGWDYPKHLAGRAYGMVVHGDVAGIEGSRRALSDWLGWMGLIECGPKSRLDRFIGYYEPYATSHATLDRDEDMQQEVVNVAQAVAECVEQIRSGYKQPGDALPTPRAK</sequence>
<accession>E1TDG3</accession>
<dbReference type="AlphaFoldDB" id="E1TDG3"/>
<gene>
    <name evidence="5" type="ordered locus">BC1003_4055</name>
</gene>
<evidence type="ECO:0000256" key="2">
    <source>
        <dbReference type="ARBA" id="ARBA00022643"/>
    </source>
</evidence>
<dbReference type="eggNOG" id="COG0655">
    <property type="taxonomic scope" value="Bacteria"/>
</dbReference>
<dbReference type="InterPro" id="IPR005025">
    <property type="entry name" value="FMN_Rdtase-like_dom"/>
</dbReference>
<keyword evidence="3" id="KW-0472">Membrane</keyword>
<dbReference type="Pfam" id="PF03358">
    <property type="entry name" value="FMN_red"/>
    <property type="match status" value="1"/>
</dbReference>
<dbReference type="EMBL" id="CP002218">
    <property type="protein sequence ID" value="ADN59991.1"/>
    <property type="molecule type" value="Genomic_DNA"/>
</dbReference>
<dbReference type="STRING" id="640512.BC1003_4055"/>
<evidence type="ECO:0000259" key="4">
    <source>
        <dbReference type="Pfam" id="PF03358"/>
    </source>
</evidence>
<dbReference type="InterPro" id="IPR051796">
    <property type="entry name" value="ISF_SsuE-like"/>
</dbReference>
<dbReference type="SUPFAM" id="SSF52218">
    <property type="entry name" value="Flavoproteins"/>
    <property type="match status" value="1"/>
</dbReference>
<dbReference type="GO" id="GO:0016491">
    <property type="term" value="F:oxidoreductase activity"/>
    <property type="evidence" value="ECO:0007669"/>
    <property type="project" value="InterPro"/>
</dbReference>
<dbReference type="Gene3D" id="3.40.50.360">
    <property type="match status" value="1"/>
</dbReference>
<keyword evidence="1" id="KW-0285">Flavoprotein</keyword>
<protein>
    <submittedName>
        <fullName evidence="5">NADPH-dependent FMN reductase</fullName>
    </submittedName>
</protein>
<dbReference type="KEGG" id="bgf:BC1003_4055"/>
<feature type="domain" description="NADPH-dependent FMN reductase-like" evidence="4">
    <location>
        <begin position="156"/>
        <end position="347"/>
    </location>
</feature>